<dbReference type="SMART" id="SM00429">
    <property type="entry name" value="IPT"/>
    <property type="match status" value="1"/>
</dbReference>
<dbReference type="InterPro" id="IPR014756">
    <property type="entry name" value="Ig_E-set"/>
</dbReference>
<dbReference type="EMBL" id="VSWD01000007">
    <property type="protein sequence ID" value="KAK3098370.1"/>
    <property type="molecule type" value="Genomic_DNA"/>
</dbReference>
<gene>
    <name evidence="4" type="ORF">FSP39_018887</name>
</gene>
<dbReference type="Proteomes" id="UP001186944">
    <property type="component" value="Unassembled WGS sequence"/>
</dbReference>
<dbReference type="CDD" id="cd00603">
    <property type="entry name" value="IPT_PCSR"/>
    <property type="match status" value="1"/>
</dbReference>
<feature type="region of interest" description="Disordered" evidence="2">
    <location>
        <begin position="261"/>
        <end position="310"/>
    </location>
</feature>
<feature type="coiled-coil region" evidence="1">
    <location>
        <begin position="358"/>
        <end position="385"/>
    </location>
</feature>
<accession>A0AA89C7S0</accession>
<comment type="caution">
    <text evidence="4">The sequence shown here is derived from an EMBL/GenBank/DDBJ whole genome shotgun (WGS) entry which is preliminary data.</text>
</comment>
<evidence type="ECO:0000256" key="2">
    <source>
        <dbReference type="SAM" id="MobiDB-lite"/>
    </source>
</evidence>
<keyword evidence="5" id="KW-1185">Reference proteome</keyword>
<dbReference type="InterPro" id="IPR002909">
    <property type="entry name" value="IPT_dom"/>
</dbReference>
<reference evidence="4" key="1">
    <citation type="submission" date="2019-08" db="EMBL/GenBank/DDBJ databases">
        <title>The improved chromosome-level genome for the pearl oyster Pinctada fucata martensii using PacBio sequencing and Hi-C.</title>
        <authorList>
            <person name="Zheng Z."/>
        </authorList>
    </citation>
    <scope>NUCLEOTIDE SEQUENCE</scope>
    <source>
        <strain evidence="4">ZZ-2019</strain>
        <tissue evidence="4">Adductor muscle</tissue>
    </source>
</reference>
<dbReference type="Gene3D" id="2.60.40.10">
    <property type="entry name" value="Immunoglobulins"/>
    <property type="match status" value="1"/>
</dbReference>
<dbReference type="AlphaFoldDB" id="A0AA89C7S0"/>
<protein>
    <recommendedName>
        <fullName evidence="3">IPT/TIG domain-containing protein</fullName>
    </recommendedName>
</protein>
<organism evidence="4 5">
    <name type="scientific">Pinctada imbricata</name>
    <name type="common">Atlantic pearl-oyster</name>
    <name type="synonym">Pinctada martensii</name>
    <dbReference type="NCBI Taxonomy" id="66713"/>
    <lineage>
        <taxon>Eukaryota</taxon>
        <taxon>Metazoa</taxon>
        <taxon>Spiralia</taxon>
        <taxon>Lophotrochozoa</taxon>
        <taxon>Mollusca</taxon>
        <taxon>Bivalvia</taxon>
        <taxon>Autobranchia</taxon>
        <taxon>Pteriomorphia</taxon>
        <taxon>Pterioida</taxon>
        <taxon>Pterioidea</taxon>
        <taxon>Pteriidae</taxon>
        <taxon>Pinctada</taxon>
    </lineage>
</organism>
<sequence length="406" mass="45028">IQVSNILDQVFFIVTEKDDILGQVNVPITSLQGNPGRNIRSPLQPHKKCSHPKGDLIYQCYISQYRPAGYEPKIMSGMVHKDKPPGGLFKHRLSLANSPVINLKNRRESKTGSKLSTLNKKFSKSIQDIFSFGKSHHEEESGNKGLSKSGFQHMSIGTGLDSSGKVPVIVKVSPSRGLIEGGTRLTVEGQHLGFSKADILELSVCECDCVESVEYESSSRIYVKTKPSLPGKGDVVIETESGGIGCLRNAFMYCEELIDDTGNPFDEDEGNNPFDNDEEDEVTENRTSFVIGDEDEPSPLPSPSKKEKMVTLPRAGSTENIVSQIKKKTFLKHKRRASEGFALNQLKMDQPVSPQPSVQQLKCQIEKLKLENISLKEQNKDMKAYIDRLVTKVIQYCPEALESLNA</sequence>
<feature type="non-terminal residue" evidence="4">
    <location>
        <position position="406"/>
    </location>
</feature>
<name>A0AA89C7S0_PINIB</name>
<evidence type="ECO:0000256" key="1">
    <source>
        <dbReference type="SAM" id="Coils"/>
    </source>
</evidence>
<dbReference type="InterPro" id="IPR013783">
    <property type="entry name" value="Ig-like_fold"/>
</dbReference>
<proteinExistence type="predicted"/>
<feature type="domain" description="IPT/TIG" evidence="3">
    <location>
        <begin position="166"/>
        <end position="254"/>
    </location>
</feature>
<feature type="compositionally biased region" description="Acidic residues" evidence="2">
    <location>
        <begin position="265"/>
        <end position="282"/>
    </location>
</feature>
<dbReference type="Pfam" id="PF01833">
    <property type="entry name" value="TIG"/>
    <property type="match status" value="1"/>
</dbReference>
<keyword evidence="1" id="KW-0175">Coiled coil</keyword>
<evidence type="ECO:0000313" key="5">
    <source>
        <dbReference type="Proteomes" id="UP001186944"/>
    </source>
</evidence>
<evidence type="ECO:0000259" key="3">
    <source>
        <dbReference type="SMART" id="SM00429"/>
    </source>
</evidence>
<evidence type="ECO:0000313" key="4">
    <source>
        <dbReference type="EMBL" id="KAK3098370.1"/>
    </source>
</evidence>
<dbReference type="SUPFAM" id="SSF81296">
    <property type="entry name" value="E set domains"/>
    <property type="match status" value="1"/>
</dbReference>